<dbReference type="SUPFAM" id="SSF49785">
    <property type="entry name" value="Galactose-binding domain-like"/>
    <property type="match status" value="1"/>
</dbReference>
<feature type="transmembrane region" description="Helical" evidence="10">
    <location>
        <begin position="271"/>
        <end position="290"/>
    </location>
</feature>
<keyword evidence="14" id="KW-1185">Reference proteome</keyword>
<dbReference type="InterPro" id="IPR008979">
    <property type="entry name" value="Galactose-bd-like_sf"/>
</dbReference>
<evidence type="ECO:0000256" key="2">
    <source>
        <dbReference type="ARBA" id="ARBA00012438"/>
    </source>
</evidence>
<dbReference type="EMBL" id="CP045835">
    <property type="protein sequence ID" value="QGG52840.1"/>
    <property type="molecule type" value="Genomic_DNA"/>
</dbReference>
<evidence type="ECO:0000256" key="6">
    <source>
        <dbReference type="ARBA" id="ARBA00022777"/>
    </source>
</evidence>
<keyword evidence="4" id="KW-0808">Transferase</keyword>
<dbReference type="Pfam" id="PF02518">
    <property type="entry name" value="HATPase_c"/>
    <property type="match status" value="2"/>
</dbReference>
<feature type="transmembrane region" description="Helical" evidence="10">
    <location>
        <begin position="335"/>
        <end position="357"/>
    </location>
</feature>
<sequence length="1020" mass="116087">MKKNFFIMISIIMLFAVVFIIGNGHYFFKEDAPIVKQGMAIVSSEQLENNRTIKLNGEWSFYPNLLLSPQQSLNDYTNQRISLKVPDKWEGNFQFNEDGPIVGTYHVSIKVPTEGQYSLFFRYIHKSSRVFINGMEVGGKGNPSTSFTEFQSENDDKFMVIGQSKEQILDILIQVASYNQYPTSGIVYPIEFGTTEKIQKFYDQKRLNDIVASMGHIVFGIIYLISYGQNRKRKEELFLGLFMILMGFYLSFINMKIFFQMVPIELINNQIRLQLGIVPLVNMCLTLFLYTMYPQVVKKKVVYIFVIFLGFTFFIYGISNPFYLDNSKVTEQALVILQITYIAFVTPGIIYIALILIRIILRNLEGGSYVLIVFVAICCYAFLIIVNFLTEIPVDYSELVLFLCVLVGFSSLLNYRANTTFMKLEAITEELRTHNHMKDEFLLKTSHELRTPLNGILNLAKLLMEGGQGPLKRTQQEQVILIHNITQRLGHLVEDLLFSSNRMSGELRVSPRTVPINIINEVVAEIRSVMSANSYVRLLVEVDLTLPPMLTDELRFKQILYNLLHNAIQHTEIGEITVTAYQRQKHMVIKVSDTGKGIPAQDLERIFNAFYQVKNNHHKDGLGLGLSIAKNIVDKLNGAIYVKSTFGEGTTFTFTMPLAEEDQADKDNSLAIVAQTPSEILQLELPLIHKGNDKKILVVDDDHVNIKVLADVLALKGYTAIGVDNGFDAVVYVKSNQVDCMLVDLMMEGMSGYDLCKQVRKHYDMLELPIIVLTAIMKHTDLMLTLQVGANDYLQKPVATDELLLRIESLLAVRQSSLDAIEVEMNHLYSQVTPHFVYNTLNTIIGLSYTDMDNTREALYCLATYFRAKLNVHYRNNMVLIEEEIELVKAYLYIEKMRFGDRLTVKYDIDESIQLMIPALSLQPLVENAVFHGISKKPEGGTIEISVQREGQFIRIKIYDNGVGIPAKKLQQLMNEESSRIGFTNPLKKFKLMKNADLRLYSEEGKGTTILILLPEGDGA</sequence>
<dbReference type="PROSITE" id="PS50109">
    <property type="entry name" value="HIS_KIN"/>
    <property type="match status" value="2"/>
</dbReference>
<keyword evidence="5" id="KW-0547">Nucleotide-binding</keyword>
<dbReference type="Gene3D" id="3.30.565.10">
    <property type="entry name" value="Histidine kinase-like ATPase, C-terminal domain"/>
    <property type="match status" value="2"/>
</dbReference>
<dbReference type="PANTHER" id="PTHR43547:SF2">
    <property type="entry name" value="HYBRID SIGNAL TRANSDUCTION HISTIDINE KINASE C"/>
    <property type="match status" value="1"/>
</dbReference>
<dbReference type="CDD" id="cd00082">
    <property type="entry name" value="HisKA"/>
    <property type="match status" value="1"/>
</dbReference>
<evidence type="ECO:0000259" key="11">
    <source>
        <dbReference type="PROSITE" id="PS50109"/>
    </source>
</evidence>
<feature type="transmembrane region" description="Helical" evidence="10">
    <location>
        <begin position="369"/>
        <end position="390"/>
    </location>
</feature>
<evidence type="ECO:0000259" key="12">
    <source>
        <dbReference type="PROSITE" id="PS50110"/>
    </source>
</evidence>
<evidence type="ECO:0000256" key="9">
    <source>
        <dbReference type="PROSITE-ProRule" id="PRU00169"/>
    </source>
</evidence>
<dbReference type="SMART" id="SM00388">
    <property type="entry name" value="HisKA"/>
    <property type="match status" value="1"/>
</dbReference>
<dbReference type="InterPro" id="IPR003594">
    <property type="entry name" value="HATPase_dom"/>
</dbReference>
<dbReference type="SUPFAM" id="SSF47384">
    <property type="entry name" value="Homodimeric domain of signal transducing histidine kinase"/>
    <property type="match status" value="1"/>
</dbReference>
<protein>
    <recommendedName>
        <fullName evidence="2">histidine kinase</fullName>
        <ecNumber evidence="2">2.7.13.3</ecNumber>
    </recommendedName>
</protein>
<dbReference type="RefSeq" id="WP_369593589.1">
    <property type="nucleotide sequence ID" value="NZ_CP045835.1"/>
</dbReference>
<feature type="domain" description="Response regulatory" evidence="12">
    <location>
        <begin position="695"/>
        <end position="811"/>
    </location>
</feature>
<dbReference type="PANTHER" id="PTHR43547">
    <property type="entry name" value="TWO-COMPONENT HISTIDINE KINASE"/>
    <property type="match status" value="1"/>
</dbReference>
<gene>
    <name evidence="13" type="ORF">GDS87_18910</name>
</gene>
<evidence type="ECO:0000256" key="8">
    <source>
        <dbReference type="ARBA" id="ARBA00023012"/>
    </source>
</evidence>
<dbReference type="PROSITE" id="PS50110">
    <property type="entry name" value="RESPONSE_REGULATORY"/>
    <property type="match status" value="1"/>
</dbReference>
<dbReference type="Gene3D" id="1.10.287.130">
    <property type="match status" value="1"/>
</dbReference>
<feature type="domain" description="Histidine kinase" evidence="11">
    <location>
        <begin position="922"/>
        <end position="1018"/>
    </location>
</feature>
<feature type="transmembrane region" description="Helical" evidence="10">
    <location>
        <begin position="5"/>
        <end position="28"/>
    </location>
</feature>
<dbReference type="CDD" id="cd00075">
    <property type="entry name" value="HATPase"/>
    <property type="match status" value="1"/>
</dbReference>
<evidence type="ECO:0000256" key="1">
    <source>
        <dbReference type="ARBA" id="ARBA00000085"/>
    </source>
</evidence>
<dbReference type="InterPro" id="IPR005467">
    <property type="entry name" value="His_kinase_dom"/>
</dbReference>
<dbReference type="Proteomes" id="UP000373269">
    <property type="component" value="Chromosome"/>
</dbReference>
<proteinExistence type="predicted"/>
<keyword evidence="7" id="KW-0067">ATP-binding</keyword>
<dbReference type="PRINTS" id="PR00344">
    <property type="entry name" value="BCTRLSENSOR"/>
</dbReference>
<evidence type="ECO:0000256" key="10">
    <source>
        <dbReference type="SAM" id="Phobius"/>
    </source>
</evidence>
<dbReference type="SUPFAM" id="SSF55874">
    <property type="entry name" value="ATPase domain of HSP90 chaperone/DNA topoisomerase II/histidine kinase"/>
    <property type="match status" value="2"/>
</dbReference>
<dbReference type="InterPro" id="IPR001789">
    <property type="entry name" value="Sig_transdc_resp-reg_receiver"/>
</dbReference>
<evidence type="ECO:0000256" key="5">
    <source>
        <dbReference type="ARBA" id="ARBA00022741"/>
    </source>
</evidence>
<feature type="modified residue" description="4-aspartylphosphate" evidence="9">
    <location>
        <position position="744"/>
    </location>
</feature>
<evidence type="ECO:0000313" key="14">
    <source>
        <dbReference type="Proteomes" id="UP000373269"/>
    </source>
</evidence>
<dbReference type="SUPFAM" id="SSF52172">
    <property type="entry name" value="CheY-like"/>
    <property type="match status" value="1"/>
</dbReference>
<accession>A0ABX6DHA8</accession>
<reference evidence="13 14" key="1">
    <citation type="submission" date="2019-11" db="EMBL/GenBank/DDBJ databases">
        <title>Whole Genome Sequencing and Comparative Genomic Analyses of Lysinibacillus pakistanensis LZH-9, a Halotolerant Strain with Excellent COD Removal Capability.</title>
        <authorList>
            <person name="Zhou H."/>
        </authorList>
    </citation>
    <scope>NUCLEOTIDE SEQUENCE [LARGE SCALE GENOMIC DNA]</scope>
    <source>
        <strain evidence="13 14">LZH-9</strain>
    </source>
</reference>
<comment type="catalytic activity">
    <reaction evidence="1">
        <text>ATP + protein L-histidine = ADP + protein N-phospho-L-histidine.</text>
        <dbReference type="EC" id="2.7.13.3"/>
    </reaction>
</comment>
<dbReference type="Pfam" id="PF00512">
    <property type="entry name" value="HisKA"/>
    <property type="match status" value="1"/>
</dbReference>
<keyword evidence="8" id="KW-0902">Two-component regulatory system</keyword>
<keyword evidence="6" id="KW-0418">Kinase</keyword>
<dbReference type="Pfam" id="PF00072">
    <property type="entry name" value="Response_reg"/>
    <property type="match status" value="1"/>
</dbReference>
<keyword evidence="10" id="KW-1133">Transmembrane helix</keyword>
<feature type="domain" description="Histidine kinase" evidence="11">
    <location>
        <begin position="444"/>
        <end position="660"/>
    </location>
</feature>
<feature type="transmembrane region" description="Helical" evidence="10">
    <location>
        <begin position="207"/>
        <end position="225"/>
    </location>
</feature>
<evidence type="ECO:0000256" key="3">
    <source>
        <dbReference type="ARBA" id="ARBA00022553"/>
    </source>
</evidence>
<dbReference type="SMART" id="SM00448">
    <property type="entry name" value="REC"/>
    <property type="match status" value="1"/>
</dbReference>
<dbReference type="Gene3D" id="3.40.50.2300">
    <property type="match status" value="1"/>
</dbReference>
<dbReference type="InterPro" id="IPR010559">
    <property type="entry name" value="Sig_transdc_His_kin_internal"/>
</dbReference>
<dbReference type="InterPro" id="IPR011006">
    <property type="entry name" value="CheY-like_superfamily"/>
</dbReference>
<keyword evidence="10" id="KW-0812">Transmembrane</keyword>
<dbReference type="EC" id="2.7.13.3" evidence="2"/>
<name>A0ABX6DHA8_9BACI</name>
<evidence type="ECO:0000256" key="7">
    <source>
        <dbReference type="ARBA" id="ARBA00022840"/>
    </source>
</evidence>
<dbReference type="InterPro" id="IPR036097">
    <property type="entry name" value="HisK_dim/P_sf"/>
</dbReference>
<dbReference type="InterPro" id="IPR003661">
    <property type="entry name" value="HisK_dim/P_dom"/>
</dbReference>
<feature type="transmembrane region" description="Helical" evidence="10">
    <location>
        <begin position="396"/>
        <end position="415"/>
    </location>
</feature>
<feature type="transmembrane region" description="Helical" evidence="10">
    <location>
        <begin position="237"/>
        <end position="259"/>
    </location>
</feature>
<keyword evidence="10" id="KW-0472">Membrane</keyword>
<dbReference type="InterPro" id="IPR036890">
    <property type="entry name" value="HATPase_C_sf"/>
</dbReference>
<dbReference type="Gene3D" id="2.60.120.260">
    <property type="entry name" value="Galactose-binding domain-like"/>
    <property type="match status" value="1"/>
</dbReference>
<evidence type="ECO:0000256" key="4">
    <source>
        <dbReference type="ARBA" id="ARBA00022679"/>
    </source>
</evidence>
<keyword evidence="3 9" id="KW-0597">Phosphoprotein</keyword>
<dbReference type="SMART" id="SM00387">
    <property type="entry name" value="HATPase_c"/>
    <property type="match status" value="2"/>
</dbReference>
<dbReference type="InterPro" id="IPR004358">
    <property type="entry name" value="Sig_transdc_His_kin-like_C"/>
</dbReference>
<feature type="transmembrane region" description="Helical" evidence="10">
    <location>
        <begin position="302"/>
        <end position="323"/>
    </location>
</feature>
<evidence type="ECO:0000313" key="13">
    <source>
        <dbReference type="EMBL" id="QGG52840.1"/>
    </source>
</evidence>
<organism evidence="13 14">
    <name type="scientific">Lysinibacillus pakistanensis</name>
    <dbReference type="NCBI Taxonomy" id="759811"/>
    <lineage>
        <taxon>Bacteria</taxon>
        <taxon>Bacillati</taxon>
        <taxon>Bacillota</taxon>
        <taxon>Bacilli</taxon>
        <taxon>Bacillales</taxon>
        <taxon>Bacillaceae</taxon>
        <taxon>Lysinibacillus</taxon>
    </lineage>
</organism>
<dbReference type="Pfam" id="PF06580">
    <property type="entry name" value="His_kinase"/>
    <property type="match status" value="1"/>
</dbReference>